<dbReference type="SMART" id="SM00213">
    <property type="entry name" value="UBQ"/>
    <property type="match status" value="1"/>
</dbReference>
<proteinExistence type="predicted"/>
<dbReference type="SUPFAM" id="SSF54236">
    <property type="entry name" value="Ubiquitin-like"/>
    <property type="match status" value="1"/>
</dbReference>
<dbReference type="GO" id="GO:0070628">
    <property type="term" value="F:proteasome binding"/>
    <property type="evidence" value="ECO:0007669"/>
    <property type="project" value="TreeGrafter"/>
</dbReference>
<reference evidence="4" key="1">
    <citation type="submission" date="2021-02" db="EMBL/GenBank/DDBJ databases">
        <authorList>
            <person name="Dougan E. K."/>
            <person name="Rhodes N."/>
            <person name="Thang M."/>
            <person name="Chan C."/>
        </authorList>
    </citation>
    <scope>NUCLEOTIDE SEQUENCE</scope>
</reference>
<dbReference type="PANTHER" id="PTHR10621">
    <property type="entry name" value="UV EXCISION REPAIR PROTEIN RAD23"/>
    <property type="match status" value="1"/>
</dbReference>
<evidence type="ECO:0000313" key="4">
    <source>
        <dbReference type="EMBL" id="CAE8665738.1"/>
    </source>
</evidence>
<dbReference type="PANTHER" id="PTHR10621:SF0">
    <property type="entry name" value="UV EXCISION REPAIR PROTEIN RAD23"/>
    <property type="match status" value="1"/>
</dbReference>
<feature type="non-terminal residue" evidence="4">
    <location>
        <position position="180"/>
    </location>
</feature>
<dbReference type="InterPro" id="IPR009060">
    <property type="entry name" value="UBA-like_sf"/>
</dbReference>
<dbReference type="Gene3D" id="1.10.8.10">
    <property type="entry name" value="DNA helicase RuvA subunit, C-terminal domain"/>
    <property type="match status" value="1"/>
</dbReference>
<dbReference type="PROSITE" id="PS50030">
    <property type="entry name" value="UBA"/>
    <property type="match status" value="1"/>
</dbReference>
<sequence length="180" mass="18470">IAVRPLKGDSFEVEVGEEAKVAALKQSISSKQSEMPVEQQKLIYQGRILTDEMVVKDLDIKSGEFVVVMVAKAKAPAGAPAAAPAPVPAAAPASAAPAGGGPNEYEAAASTLVGDSAMEGTITQLMEMGFEREQVVRCLQAAFNNPDRAVEYLMSGIPAGAMAAEAPDAEMAPAPGGGEE</sequence>
<dbReference type="InterPro" id="IPR015940">
    <property type="entry name" value="UBA"/>
</dbReference>
<evidence type="ECO:0000259" key="3">
    <source>
        <dbReference type="PROSITE" id="PS50053"/>
    </source>
</evidence>
<evidence type="ECO:0008006" key="6">
    <source>
        <dbReference type="Google" id="ProtNLM"/>
    </source>
</evidence>
<gene>
    <name evidence="4" type="ORF">PGLA2088_LOCUS16005</name>
</gene>
<dbReference type="Pfam" id="PF00627">
    <property type="entry name" value="UBA"/>
    <property type="match status" value="1"/>
</dbReference>
<dbReference type="SUPFAM" id="SSF46934">
    <property type="entry name" value="UBA-like"/>
    <property type="match status" value="1"/>
</dbReference>
<dbReference type="CDD" id="cd14280">
    <property type="entry name" value="UBA1_Rad23_like"/>
    <property type="match status" value="1"/>
</dbReference>
<dbReference type="SMART" id="SM00165">
    <property type="entry name" value="UBA"/>
    <property type="match status" value="1"/>
</dbReference>
<dbReference type="EMBL" id="CAJNNW010020132">
    <property type="protein sequence ID" value="CAE8665738.1"/>
    <property type="molecule type" value="Genomic_DNA"/>
</dbReference>
<accession>A0A813J7N9</accession>
<dbReference type="CDD" id="cd01805">
    <property type="entry name" value="Ubl_Rad23"/>
    <property type="match status" value="1"/>
</dbReference>
<dbReference type="PROSITE" id="PS50053">
    <property type="entry name" value="UBIQUITIN_2"/>
    <property type="match status" value="1"/>
</dbReference>
<feature type="non-terminal residue" evidence="4">
    <location>
        <position position="1"/>
    </location>
</feature>
<feature type="domain" description="Ubiquitin-like" evidence="3">
    <location>
        <begin position="1"/>
        <end position="75"/>
    </location>
</feature>
<dbReference type="AlphaFoldDB" id="A0A813J7N9"/>
<organism evidence="4 5">
    <name type="scientific">Polarella glacialis</name>
    <name type="common">Dinoflagellate</name>
    <dbReference type="NCBI Taxonomy" id="89957"/>
    <lineage>
        <taxon>Eukaryota</taxon>
        <taxon>Sar</taxon>
        <taxon>Alveolata</taxon>
        <taxon>Dinophyceae</taxon>
        <taxon>Suessiales</taxon>
        <taxon>Suessiaceae</taxon>
        <taxon>Polarella</taxon>
    </lineage>
</organism>
<dbReference type="GO" id="GO:0043130">
    <property type="term" value="F:ubiquitin binding"/>
    <property type="evidence" value="ECO:0007669"/>
    <property type="project" value="TreeGrafter"/>
</dbReference>
<comment type="caution">
    <text evidence="4">The sequence shown here is derived from an EMBL/GenBank/DDBJ whole genome shotgun (WGS) entry which is preliminary data.</text>
</comment>
<name>A0A813J7N9_POLGL</name>
<dbReference type="GO" id="GO:0005829">
    <property type="term" value="C:cytosol"/>
    <property type="evidence" value="ECO:0007669"/>
    <property type="project" value="TreeGrafter"/>
</dbReference>
<feature type="region of interest" description="Disordered" evidence="1">
    <location>
        <begin position="81"/>
        <end position="102"/>
    </location>
</feature>
<dbReference type="FunFam" id="1.10.8.10:FF:000003">
    <property type="entry name" value="UV excision repair protein RAD23 homolog"/>
    <property type="match status" value="1"/>
</dbReference>
<protein>
    <recommendedName>
        <fullName evidence="6">UV excision repair protein RAD23</fullName>
    </recommendedName>
</protein>
<dbReference type="Pfam" id="PF00240">
    <property type="entry name" value="ubiquitin"/>
    <property type="match status" value="1"/>
</dbReference>
<evidence type="ECO:0000259" key="2">
    <source>
        <dbReference type="PROSITE" id="PS50030"/>
    </source>
</evidence>
<dbReference type="InterPro" id="IPR000626">
    <property type="entry name" value="Ubiquitin-like_dom"/>
</dbReference>
<dbReference type="InterPro" id="IPR029071">
    <property type="entry name" value="Ubiquitin-like_domsf"/>
</dbReference>
<evidence type="ECO:0000256" key="1">
    <source>
        <dbReference type="SAM" id="MobiDB-lite"/>
    </source>
</evidence>
<dbReference type="Proteomes" id="UP000626109">
    <property type="component" value="Unassembled WGS sequence"/>
</dbReference>
<dbReference type="GO" id="GO:0005654">
    <property type="term" value="C:nucleoplasm"/>
    <property type="evidence" value="ECO:0007669"/>
    <property type="project" value="TreeGrafter"/>
</dbReference>
<dbReference type="GO" id="GO:0043161">
    <property type="term" value="P:proteasome-mediated ubiquitin-dependent protein catabolic process"/>
    <property type="evidence" value="ECO:0007669"/>
    <property type="project" value="TreeGrafter"/>
</dbReference>
<dbReference type="Gene3D" id="3.10.20.90">
    <property type="entry name" value="Phosphatidylinositol 3-kinase Catalytic Subunit, Chain A, domain 1"/>
    <property type="match status" value="1"/>
</dbReference>
<evidence type="ECO:0000313" key="5">
    <source>
        <dbReference type="Proteomes" id="UP000626109"/>
    </source>
</evidence>
<feature type="domain" description="UBA" evidence="2">
    <location>
        <begin position="116"/>
        <end position="156"/>
    </location>
</feature>
<dbReference type="GO" id="GO:0031593">
    <property type="term" value="F:polyubiquitin modification-dependent protein binding"/>
    <property type="evidence" value="ECO:0007669"/>
    <property type="project" value="TreeGrafter"/>
</dbReference>